<evidence type="ECO:0000259" key="2">
    <source>
        <dbReference type="Pfam" id="PF12773"/>
    </source>
</evidence>
<dbReference type="OrthoDB" id="350656at2"/>
<gene>
    <name evidence="3" type="ordered locus">Spirs_1499</name>
</gene>
<accession>E1R591</accession>
<dbReference type="Proteomes" id="UP000002318">
    <property type="component" value="Chromosome"/>
</dbReference>
<evidence type="ECO:0000313" key="4">
    <source>
        <dbReference type="Proteomes" id="UP000002318"/>
    </source>
</evidence>
<reference evidence="3 4" key="1">
    <citation type="journal article" date="2010" name="Stand. Genomic Sci.">
        <title>Complete genome sequence of Spirochaeta smaragdinae type strain (SEBR 4228).</title>
        <authorList>
            <person name="Mavromatis K."/>
            <person name="Yasawong M."/>
            <person name="Chertkov O."/>
            <person name="Lapidus A."/>
            <person name="Lucas S."/>
            <person name="Nolan M."/>
            <person name="Del Rio T.G."/>
            <person name="Tice H."/>
            <person name="Cheng J.F."/>
            <person name="Pitluck S."/>
            <person name="Liolios K."/>
            <person name="Ivanova N."/>
            <person name="Tapia R."/>
            <person name="Han C."/>
            <person name="Bruce D."/>
            <person name="Goodwin L."/>
            <person name="Pati A."/>
            <person name="Chen A."/>
            <person name="Palaniappan K."/>
            <person name="Land M."/>
            <person name="Hauser L."/>
            <person name="Chang Y.J."/>
            <person name="Jeffries C.D."/>
            <person name="Detter J.C."/>
            <person name="Rohde M."/>
            <person name="Brambilla E."/>
            <person name="Spring S."/>
            <person name="Goker M."/>
            <person name="Sikorski J."/>
            <person name="Woyke T."/>
            <person name="Bristow J."/>
            <person name="Eisen J.A."/>
            <person name="Markowitz V."/>
            <person name="Hugenholtz P."/>
            <person name="Klenk H.P."/>
            <person name="Kyrpides N.C."/>
        </authorList>
    </citation>
    <scope>NUCLEOTIDE SEQUENCE [LARGE SCALE GENOMIC DNA]</scope>
    <source>
        <strain evidence="4">DSM 11293 / JCM 15392 / SEBR 4228</strain>
    </source>
</reference>
<evidence type="ECO:0000313" key="3">
    <source>
        <dbReference type="EMBL" id="ADK80626.1"/>
    </source>
</evidence>
<dbReference type="Pfam" id="PF12773">
    <property type="entry name" value="DZR"/>
    <property type="match status" value="1"/>
</dbReference>
<dbReference type="InterPro" id="IPR025874">
    <property type="entry name" value="DZR"/>
</dbReference>
<name>E1R591_SEDSS</name>
<keyword evidence="1" id="KW-1133">Transmembrane helix</keyword>
<proteinExistence type="predicted"/>
<dbReference type="eggNOG" id="COG1933">
    <property type="taxonomic scope" value="Bacteria"/>
</dbReference>
<dbReference type="STRING" id="573413.Spirs_1499"/>
<feature type="domain" description="DZANK-type" evidence="2">
    <location>
        <begin position="9"/>
        <end position="55"/>
    </location>
</feature>
<feature type="transmembrane region" description="Helical" evidence="1">
    <location>
        <begin position="83"/>
        <end position="104"/>
    </location>
</feature>
<keyword evidence="1" id="KW-0472">Membrane</keyword>
<dbReference type="KEGG" id="ssm:Spirs_1499"/>
<keyword evidence="4" id="KW-1185">Reference proteome</keyword>
<keyword evidence="1" id="KW-0812">Transmembrane</keyword>
<dbReference type="EMBL" id="CP002116">
    <property type="protein sequence ID" value="ADK80626.1"/>
    <property type="molecule type" value="Genomic_DNA"/>
</dbReference>
<organism evidence="3 4">
    <name type="scientific">Sediminispirochaeta smaragdinae (strain DSM 11293 / JCM 15392 / SEBR 4228)</name>
    <name type="common">Spirochaeta smaragdinae</name>
    <dbReference type="NCBI Taxonomy" id="573413"/>
    <lineage>
        <taxon>Bacteria</taxon>
        <taxon>Pseudomonadati</taxon>
        <taxon>Spirochaetota</taxon>
        <taxon>Spirochaetia</taxon>
        <taxon>Spirochaetales</taxon>
        <taxon>Spirochaetaceae</taxon>
        <taxon>Sediminispirochaeta</taxon>
    </lineage>
</organism>
<dbReference type="RefSeq" id="WP_013254090.1">
    <property type="nucleotide sequence ID" value="NC_014364.1"/>
</dbReference>
<evidence type="ECO:0000256" key="1">
    <source>
        <dbReference type="SAM" id="Phobius"/>
    </source>
</evidence>
<sequence>MAKKAKFYCESCGAEVDAGTIRCPSCGSRFYGVQCPRCGYAGPSSLFVKGCPSCGYLAPSQRGREPALEQVAQDSSPRSLPTWFYLLIIIILLGALGLLTFLYYRL</sequence>
<protein>
    <recommendedName>
        <fullName evidence="2">DZANK-type domain-containing protein</fullName>
    </recommendedName>
</protein>
<dbReference type="HOGENOM" id="CLU_144861_0_0_12"/>
<dbReference type="AlphaFoldDB" id="E1R591"/>